<dbReference type="Pfam" id="PF12836">
    <property type="entry name" value="HHH_3"/>
    <property type="match status" value="1"/>
</dbReference>
<dbReference type="InterPro" id="IPR019554">
    <property type="entry name" value="Soluble_ligand-bd"/>
</dbReference>
<dbReference type="InterPro" id="IPR010994">
    <property type="entry name" value="RuvA_2-like"/>
</dbReference>
<evidence type="ECO:0000313" key="2">
    <source>
        <dbReference type="EMBL" id="MBM7636568.1"/>
    </source>
</evidence>
<name>A0ABS2PP39_9STRE</name>
<accession>A0ABS2PP39</accession>
<reference evidence="2 3" key="1">
    <citation type="submission" date="2021-01" db="EMBL/GenBank/DDBJ databases">
        <title>Genomic Encyclopedia of Type Strains, Phase IV (KMG-IV): sequencing the most valuable type-strain genomes for metagenomic binning, comparative biology and taxonomic classification.</title>
        <authorList>
            <person name="Goeker M."/>
        </authorList>
    </citation>
    <scope>NUCLEOTIDE SEQUENCE [LARGE SCALE GENOMIC DNA]</scope>
    <source>
        <strain evidence="2 3">DSM 27513</strain>
    </source>
</reference>
<feature type="domain" description="Helix-hairpin-helix DNA-binding motif class 1" evidence="1">
    <location>
        <begin position="192"/>
        <end position="211"/>
    </location>
</feature>
<dbReference type="PANTHER" id="PTHR21180:SF32">
    <property type="entry name" value="ENDONUCLEASE_EXONUCLEASE_PHOSPHATASE FAMILY DOMAIN-CONTAINING PROTEIN 1"/>
    <property type="match status" value="1"/>
</dbReference>
<dbReference type="Gene3D" id="3.10.560.10">
    <property type="entry name" value="Outer membrane lipoprotein wza domain like"/>
    <property type="match status" value="1"/>
</dbReference>
<dbReference type="EMBL" id="JAFBEI010000028">
    <property type="protein sequence ID" value="MBM7636568.1"/>
    <property type="molecule type" value="Genomic_DNA"/>
</dbReference>
<dbReference type="InterPro" id="IPR003583">
    <property type="entry name" value="Hlx-hairpin-Hlx_DNA-bd_motif"/>
</dbReference>
<organism evidence="2 3">
    <name type="scientific">Streptococcus saliviloxodontae</name>
    <dbReference type="NCBI Taxonomy" id="1349416"/>
    <lineage>
        <taxon>Bacteria</taxon>
        <taxon>Bacillati</taxon>
        <taxon>Bacillota</taxon>
        <taxon>Bacilli</taxon>
        <taxon>Lactobacillales</taxon>
        <taxon>Streptococcaceae</taxon>
        <taxon>Streptococcus</taxon>
    </lineage>
</organism>
<evidence type="ECO:0000313" key="3">
    <source>
        <dbReference type="Proteomes" id="UP000809081"/>
    </source>
</evidence>
<dbReference type="Gene3D" id="1.10.150.310">
    <property type="entry name" value="Tex RuvX-like domain-like"/>
    <property type="match status" value="1"/>
</dbReference>
<proteinExistence type="predicted"/>
<keyword evidence="3" id="KW-1185">Reference proteome</keyword>
<sequence length="215" mass="23183">MMMLEDMIEKLKPYKYYAVLLLILIGISTCLVLKLTEPKEVTSFPEVAQSQLSSVSSSSSASSSEPVSEKTIFVDIKGAVAKEGVYELPSGSRLTDLVKKAGGLTADAERRSINLAQKLNDEDAIIVAKQGEQIISDQQSPLASPSESDESSKINLNKATLADLQTISGIGAKRAQDILDFRESRGGFKSVEDLKNVSGIGDKTLEKLKDEVTVD</sequence>
<feature type="domain" description="Helix-hairpin-helix DNA-binding motif class 1" evidence="1">
    <location>
        <begin position="162"/>
        <end position="181"/>
    </location>
</feature>
<dbReference type="SUPFAM" id="SSF47781">
    <property type="entry name" value="RuvA domain 2-like"/>
    <property type="match status" value="1"/>
</dbReference>
<dbReference type="InterPro" id="IPR051675">
    <property type="entry name" value="Endo/Exo/Phosphatase_dom_1"/>
</dbReference>
<evidence type="ECO:0000259" key="1">
    <source>
        <dbReference type="SMART" id="SM00278"/>
    </source>
</evidence>
<dbReference type="Proteomes" id="UP000809081">
    <property type="component" value="Unassembled WGS sequence"/>
</dbReference>
<dbReference type="PANTHER" id="PTHR21180">
    <property type="entry name" value="ENDONUCLEASE/EXONUCLEASE/PHOSPHATASE FAMILY DOMAIN-CONTAINING PROTEIN 1"/>
    <property type="match status" value="1"/>
</dbReference>
<dbReference type="NCBIfam" id="TIGR00426">
    <property type="entry name" value="competence protein ComEA helix-hairpin-helix repeat region"/>
    <property type="match status" value="1"/>
</dbReference>
<comment type="caution">
    <text evidence="2">The sequence shown here is derived from an EMBL/GenBank/DDBJ whole genome shotgun (WGS) entry which is preliminary data.</text>
</comment>
<dbReference type="SMART" id="SM00278">
    <property type="entry name" value="HhH1"/>
    <property type="match status" value="2"/>
</dbReference>
<protein>
    <submittedName>
        <fullName evidence="2">Competence protein ComEA</fullName>
    </submittedName>
</protein>
<gene>
    <name evidence="2" type="ORF">JOC31_001392</name>
</gene>
<dbReference type="Pfam" id="PF10531">
    <property type="entry name" value="SLBB"/>
    <property type="match status" value="1"/>
</dbReference>
<dbReference type="InterPro" id="IPR004509">
    <property type="entry name" value="Competence_ComEA_HhH"/>
</dbReference>